<gene>
    <name evidence="1" type="ORF">M9H77_20706</name>
</gene>
<protein>
    <submittedName>
        <fullName evidence="1">Uncharacterized protein</fullName>
    </submittedName>
</protein>
<evidence type="ECO:0000313" key="1">
    <source>
        <dbReference type="EMBL" id="KAI5661383.1"/>
    </source>
</evidence>
<comment type="caution">
    <text evidence="1">The sequence shown here is derived from an EMBL/GenBank/DDBJ whole genome shotgun (WGS) entry which is preliminary data.</text>
</comment>
<organism evidence="1 2">
    <name type="scientific">Catharanthus roseus</name>
    <name type="common">Madagascar periwinkle</name>
    <name type="synonym">Vinca rosea</name>
    <dbReference type="NCBI Taxonomy" id="4058"/>
    <lineage>
        <taxon>Eukaryota</taxon>
        <taxon>Viridiplantae</taxon>
        <taxon>Streptophyta</taxon>
        <taxon>Embryophyta</taxon>
        <taxon>Tracheophyta</taxon>
        <taxon>Spermatophyta</taxon>
        <taxon>Magnoliopsida</taxon>
        <taxon>eudicotyledons</taxon>
        <taxon>Gunneridae</taxon>
        <taxon>Pentapetalae</taxon>
        <taxon>asterids</taxon>
        <taxon>lamiids</taxon>
        <taxon>Gentianales</taxon>
        <taxon>Apocynaceae</taxon>
        <taxon>Rauvolfioideae</taxon>
        <taxon>Vinceae</taxon>
        <taxon>Catharanthinae</taxon>
        <taxon>Catharanthus</taxon>
    </lineage>
</organism>
<dbReference type="EMBL" id="CM044705">
    <property type="protein sequence ID" value="KAI5661383.1"/>
    <property type="molecule type" value="Genomic_DNA"/>
</dbReference>
<evidence type="ECO:0000313" key="2">
    <source>
        <dbReference type="Proteomes" id="UP001060085"/>
    </source>
</evidence>
<reference evidence="2" key="1">
    <citation type="journal article" date="2023" name="Nat. Plants">
        <title>Single-cell RNA sequencing provides a high-resolution roadmap for understanding the multicellular compartmentation of specialized metabolism.</title>
        <authorList>
            <person name="Sun S."/>
            <person name="Shen X."/>
            <person name="Li Y."/>
            <person name="Li Y."/>
            <person name="Wang S."/>
            <person name="Li R."/>
            <person name="Zhang H."/>
            <person name="Shen G."/>
            <person name="Guo B."/>
            <person name="Wei J."/>
            <person name="Xu J."/>
            <person name="St-Pierre B."/>
            <person name="Chen S."/>
            <person name="Sun C."/>
        </authorList>
    </citation>
    <scope>NUCLEOTIDE SEQUENCE [LARGE SCALE GENOMIC DNA]</scope>
</reference>
<accession>A0ACC0AN61</accession>
<name>A0ACC0AN61_CATRO</name>
<dbReference type="Proteomes" id="UP001060085">
    <property type="component" value="Linkage Group LG05"/>
</dbReference>
<proteinExistence type="predicted"/>
<sequence length="491" mass="54738">MAETYQQQKKKAHAVCVPFPAQGHINPMLKLAILLHSRGFRITFVNTEYNQRRLIRSRGGLDSLPDFKFETIPDGLSSTDDAPADATQDVVSLCDSTRNNCLDPFLKLLKKLNSSDNSSSSSPPVNCIIGDSIMSFCVVAAREIGVPSVCFRTTNACCFLVNRNFTLLKQKGLIPLIPTDSTTDHSNGNLERNLDFIPELKNLRLRDLPTFFRTTDPRDELLQDFVMGESERASTASAIIFNTFDALESEFLNSLSRICPSIFTIGPIQSLIHQLPENSLKFIGANLWTEEPECLRWLESKPPNSVVYVNFGSITVLNQQQLIELAWGLANSKRNFLWIIRSDSIAGDPSVMLPPGFLEETKELGLIAKWCPQEQVLNHPSIGAFLTHCGWNSMIESLASGVPMICWPFFADQHINCRLACTEWGVGREINSGNLERNEVEKMIREVIGGENGTSMKKKAIEWKKKAQEATGIDGSSFLNLEKLIKGVLPN</sequence>
<keyword evidence="2" id="KW-1185">Reference proteome</keyword>